<reference evidence="7 8" key="2">
    <citation type="submission" date="2019-06" db="EMBL/GenBank/DDBJ databases">
        <authorList>
            <person name="Seo Y."/>
        </authorList>
    </citation>
    <scope>NUCLEOTIDE SEQUENCE [LARGE SCALE GENOMIC DNA]</scope>
    <source>
        <strain evidence="7 8">MaA-Y11</strain>
    </source>
</reference>
<feature type="domain" description="RDD" evidence="6">
    <location>
        <begin position="8"/>
        <end position="106"/>
    </location>
</feature>
<dbReference type="RefSeq" id="WP_140001143.1">
    <property type="nucleotide sequence ID" value="NZ_VFJE01000055.1"/>
</dbReference>
<dbReference type="OrthoDB" id="200257at2"/>
<keyword evidence="3 5" id="KW-1133">Transmembrane helix</keyword>
<keyword evidence="2 5" id="KW-0812">Transmembrane</keyword>
<organism evidence="7 8">
    <name type="scientific">Flavobacterium microcysteis</name>
    <dbReference type="NCBI Taxonomy" id="2596891"/>
    <lineage>
        <taxon>Bacteria</taxon>
        <taxon>Pseudomonadati</taxon>
        <taxon>Bacteroidota</taxon>
        <taxon>Flavobacteriia</taxon>
        <taxon>Flavobacteriales</taxon>
        <taxon>Flavobacteriaceae</taxon>
        <taxon>Flavobacterium</taxon>
    </lineage>
</organism>
<comment type="caution">
    <text evidence="7">The sequence shown here is derived from an EMBL/GenBank/DDBJ whole genome shotgun (WGS) entry which is preliminary data.</text>
</comment>
<dbReference type="InterPro" id="IPR010432">
    <property type="entry name" value="RDD"/>
</dbReference>
<reference evidence="7 8" key="1">
    <citation type="submission" date="2019-06" db="EMBL/GenBank/DDBJ databases">
        <title>Flavobacterium sp. MaA-Y11 from geoumgang.</title>
        <authorList>
            <person name="Jeong S."/>
        </authorList>
    </citation>
    <scope>NUCLEOTIDE SEQUENCE [LARGE SCALE GENOMIC DNA]</scope>
    <source>
        <strain evidence="7 8">MaA-Y11</strain>
    </source>
</reference>
<protein>
    <submittedName>
        <fullName evidence="7">RDD family protein</fullName>
    </submittedName>
</protein>
<evidence type="ECO:0000313" key="8">
    <source>
        <dbReference type="Proteomes" id="UP000319175"/>
    </source>
</evidence>
<evidence type="ECO:0000313" key="7">
    <source>
        <dbReference type="EMBL" id="TPD66983.1"/>
    </source>
</evidence>
<evidence type="ECO:0000256" key="1">
    <source>
        <dbReference type="ARBA" id="ARBA00004141"/>
    </source>
</evidence>
<evidence type="ECO:0000259" key="6">
    <source>
        <dbReference type="Pfam" id="PF06271"/>
    </source>
</evidence>
<dbReference type="GO" id="GO:0016020">
    <property type="term" value="C:membrane"/>
    <property type="evidence" value="ECO:0007669"/>
    <property type="project" value="UniProtKB-SubCell"/>
</dbReference>
<dbReference type="EMBL" id="VFJE01000055">
    <property type="protein sequence ID" value="TPD66983.1"/>
    <property type="molecule type" value="Genomic_DNA"/>
</dbReference>
<sequence>MTEVSKLNRFLGLLIDGIIAYIPMFVFSLISVLTGIGIIYYIGLILGIGYYLLRDALPGGQSIGKKLIKYAAVKQDGSSLEGDYATSATRNVTLFIPLVDLILVLIDKPRLGDDLAKTRVVNK</sequence>
<accession>A0A501Q2R8</accession>
<feature type="transmembrane region" description="Helical" evidence="5">
    <location>
        <begin position="7"/>
        <end position="26"/>
    </location>
</feature>
<name>A0A501Q2R8_9FLAO</name>
<proteinExistence type="predicted"/>
<evidence type="ECO:0000256" key="2">
    <source>
        <dbReference type="ARBA" id="ARBA00022692"/>
    </source>
</evidence>
<keyword evidence="8" id="KW-1185">Reference proteome</keyword>
<dbReference type="Proteomes" id="UP000319175">
    <property type="component" value="Unassembled WGS sequence"/>
</dbReference>
<feature type="transmembrane region" description="Helical" evidence="5">
    <location>
        <begin position="32"/>
        <end position="53"/>
    </location>
</feature>
<gene>
    <name evidence="7" type="ORF">FJA49_11925</name>
</gene>
<keyword evidence="4 5" id="KW-0472">Membrane</keyword>
<evidence type="ECO:0000256" key="5">
    <source>
        <dbReference type="SAM" id="Phobius"/>
    </source>
</evidence>
<dbReference type="Pfam" id="PF06271">
    <property type="entry name" value="RDD"/>
    <property type="match status" value="1"/>
</dbReference>
<evidence type="ECO:0000256" key="3">
    <source>
        <dbReference type="ARBA" id="ARBA00022989"/>
    </source>
</evidence>
<dbReference type="AlphaFoldDB" id="A0A501Q2R8"/>
<evidence type="ECO:0000256" key="4">
    <source>
        <dbReference type="ARBA" id="ARBA00023136"/>
    </source>
</evidence>
<comment type="subcellular location">
    <subcellularLocation>
        <location evidence="1">Membrane</location>
        <topology evidence="1">Multi-pass membrane protein</topology>
    </subcellularLocation>
</comment>